<keyword evidence="5 15" id="KW-1003">Cell membrane</keyword>
<dbReference type="InterPro" id="IPR027417">
    <property type="entry name" value="P-loop_NTPase"/>
</dbReference>
<dbReference type="GO" id="GO:0005829">
    <property type="term" value="C:cytosol"/>
    <property type="evidence" value="ECO:0007669"/>
    <property type="project" value="TreeGrafter"/>
</dbReference>
<dbReference type="SUPFAM" id="SSF52540">
    <property type="entry name" value="P-loop containing nucleoside triphosphate hydrolases"/>
    <property type="match status" value="2"/>
</dbReference>
<keyword evidence="8 15" id="KW-0547">Nucleotide-binding</keyword>
<dbReference type="GO" id="GO:0017038">
    <property type="term" value="P:protein import"/>
    <property type="evidence" value="ECO:0007669"/>
    <property type="project" value="InterPro"/>
</dbReference>
<dbReference type="InterPro" id="IPR036670">
    <property type="entry name" value="SecA_X-link_sf"/>
</dbReference>
<dbReference type="Gene3D" id="3.90.1440.10">
    <property type="entry name" value="SecA, preprotein cross-linking domain"/>
    <property type="match status" value="1"/>
</dbReference>
<comment type="caution">
    <text evidence="20">The sequence shown here is derived from an EMBL/GenBank/DDBJ whole genome shotgun (WGS) entry which is preliminary data.</text>
</comment>
<feature type="domain" description="Helicase ATP-binding" evidence="17">
    <location>
        <begin position="88"/>
        <end position="291"/>
    </location>
</feature>
<dbReference type="Gene3D" id="3.40.50.300">
    <property type="entry name" value="P-loop containing nucleotide triphosphate hydrolases"/>
    <property type="match status" value="4"/>
</dbReference>
<name>A0A1F5B2N5_9BACT</name>
<keyword evidence="6 15" id="KW-0963">Cytoplasm</keyword>
<dbReference type="PANTHER" id="PTHR30612">
    <property type="entry name" value="SECA INNER MEMBRANE COMPONENT OF SEC PROTEIN SECRETION SYSTEM"/>
    <property type="match status" value="1"/>
</dbReference>
<dbReference type="NCBIfam" id="NF009538">
    <property type="entry name" value="PRK12904.1"/>
    <property type="match status" value="1"/>
</dbReference>
<evidence type="ECO:0000259" key="17">
    <source>
        <dbReference type="PROSITE" id="PS51192"/>
    </source>
</evidence>
<dbReference type="PROSITE" id="PS51196">
    <property type="entry name" value="SECA_MOTOR_DEAD"/>
    <property type="match status" value="1"/>
</dbReference>
<protein>
    <recommendedName>
        <fullName evidence="15 16">Protein translocase subunit SecA</fullName>
        <ecNumber evidence="15">7.4.2.8</ecNumber>
    </recommendedName>
</protein>
<dbReference type="GO" id="GO:0006605">
    <property type="term" value="P:protein targeting"/>
    <property type="evidence" value="ECO:0007669"/>
    <property type="project" value="UniProtKB-UniRule"/>
</dbReference>
<comment type="similarity">
    <text evidence="3 15 16">Belongs to the SecA family.</text>
</comment>
<dbReference type="GO" id="GO:0046872">
    <property type="term" value="F:metal ion binding"/>
    <property type="evidence" value="ECO:0007669"/>
    <property type="project" value="UniProtKB-KW"/>
</dbReference>
<feature type="domain" description="SecA family profile" evidence="19">
    <location>
        <begin position="2"/>
        <end position="626"/>
    </location>
</feature>
<dbReference type="SUPFAM" id="SSF81767">
    <property type="entry name" value="Pre-protein crosslinking domain of SecA"/>
    <property type="match status" value="1"/>
</dbReference>
<organism evidence="20 21">
    <name type="scientific">Candidatus Azambacteria bacterium RIFCSPHIGHO2_01_FULL_40_24</name>
    <dbReference type="NCBI Taxonomy" id="1797301"/>
    <lineage>
        <taxon>Bacteria</taxon>
        <taxon>Candidatus Azamiibacteriota</taxon>
    </lineage>
</organism>
<dbReference type="GO" id="GO:0031522">
    <property type="term" value="C:cell envelope Sec protein transport complex"/>
    <property type="evidence" value="ECO:0007669"/>
    <property type="project" value="TreeGrafter"/>
</dbReference>
<dbReference type="CDD" id="cd17928">
    <property type="entry name" value="DEXDc_SecA"/>
    <property type="match status" value="1"/>
</dbReference>
<dbReference type="PROSITE" id="PS01312">
    <property type="entry name" value="SECA"/>
    <property type="match status" value="1"/>
</dbReference>
<dbReference type="InterPro" id="IPR000185">
    <property type="entry name" value="SecA"/>
</dbReference>
<evidence type="ECO:0000256" key="5">
    <source>
        <dbReference type="ARBA" id="ARBA00022475"/>
    </source>
</evidence>
<evidence type="ECO:0000313" key="20">
    <source>
        <dbReference type="EMBL" id="OGD24865.1"/>
    </source>
</evidence>
<dbReference type="PANTHER" id="PTHR30612:SF0">
    <property type="entry name" value="CHLOROPLAST PROTEIN-TRANSPORTING ATPASE"/>
    <property type="match status" value="1"/>
</dbReference>
<dbReference type="CDD" id="cd18803">
    <property type="entry name" value="SF2_C_secA"/>
    <property type="match status" value="1"/>
</dbReference>
<evidence type="ECO:0000259" key="19">
    <source>
        <dbReference type="PROSITE" id="PS51196"/>
    </source>
</evidence>
<dbReference type="Gene3D" id="1.10.3060.10">
    <property type="entry name" value="Helical scaffold and wing domains of SecA"/>
    <property type="match status" value="1"/>
</dbReference>
<dbReference type="InterPro" id="IPR036266">
    <property type="entry name" value="SecA_Wing/Scaffold_sf"/>
</dbReference>
<dbReference type="GO" id="GO:0065002">
    <property type="term" value="P:intracellular protein transmembrane transport"/>
    <property type="evidence" value="ECO:0007669"/>
    <property type="project" value="UniProtKB-UniRule"/>
</dbReference>
<feature type="domain" description="Helicase C-terminal" evidence="18">
    <location>
        <begin position="461"/>
        <end position="633"/>
    </location>
</feature>
<keyword evidence="12 15" id="KW-1278">Translocase</keyword>
<feature type="binding site" evidence="15">
    <location>
        <position position="86"/>
    </location>
    <ligand>
        <name>ATP</name>
        <dbReference type="ChEBI" id="CHEBI:30616"/>
    </ligand>
</feature>
<dbReference type="InterPro" id="IPR011116">
    <property type="entry name" value="SecA_Wing/Scaffold"/>
</dbReference>
<evidence type="ECO:0000256" key="9">
    <source>
        <dbReference type="ARBA" id="ARBA00022833"/>
    </source>
</evidence>
<dbReference type="PROSITE" id="PS51192">
    <property type="entry name" value="HELICASE_ATP_BIND_1"/>
    <property type="match status" value="1"/>
</dbReference>
<feature type="binding site" evidence="15">
    <location>
        <begin position="104"/>
        <end position="108"/>
    </location>
    <ligand>
        <name>ATP</name>
        <dbReference type="ChEBI" id="CHEBI:30616"/>
    </ligand>
</feature>
<keyword evidence="7" id="KW-0479">Metal-binding</keyword>
<dbReference type="GO" id="GO:0005886">
    <property type="term" value="C:plasma membrane"/>
    <property type="evidence" value="ECO:0007669"/>
    <property type="project" value="UniProtKB-SubCell"/>
</dbReference>
<dbReference type="Pfam" id="PF01043">
    <property type="entry name" value="SecA_PP_bind"/>
    <property type="match status" value="1"/>
</dbReference>
<evidence type="ECO:0000313" key="21">
    <source>
        <dbReference type="Proteomes" id="UP000176431"/>
    </source>
</evidence>
<sequence length="898" mass="101516">MVGILSKIFGDANQKYLNGVKPIIEKINAFEEVFIKLSDDELKSKTEEFKKRLSSKETLDDILPEAFAAVREATKRTLKQRHFDVQLVGGIALHQGKIAQMATGEGKTLTATLPVYLNALKNSVHIVTVNDYLARRDTAWMGQIYDFLGLTVGCVNSDGNFIYDPAHLTKSEIRNPKSEINSNDQNNKLDEVRDTQGAFKVVHEFLRPVVKKDVYNCDVVYGTNTEFGFDYLRDNIVSDISQIISPERHFAIVDEVDSILIDEARTPLIISMPDAESPKLYETFSHIVPRLKENEDYNVDLKMRTAVINDAGLNKVENILGIGNIYDEKGARYVHHLETALKAQALFHKDKDYVVKNGEIIIVDEFTGRLLTGRRYSEGLHQAIEAKEGVRVQQESKTLATITFQNFFRLYDKLSGMTGTAATSAEEFHKVYKLGVVIVPTNKPMIRKTLPDRIYKTEKAKLNAIVAEVKNRYEVGQPVLIGTISIENNEKLSQLLSREGIKHEVLNAKQHEREAVIHAQAGRLKAVTVATNMAGRGVDIILGGNPPNPEEAQKVKELGGLHVIGTERHEARRIDNQLRGRSGRQGDPGSSQFFVSLEDSLLQVFGGARIKGLMETLNIPEDQPIEAGLISKALESAQTKIEGFNFDARKFVLEYDDVMNQHRILVYKKRRDILSSPLRQSSRLAEAAGEAQASEASVLRDEIIKLIKNQVENIINFHTAENDGRQWDKEEIFENLKTIFPVSDENKEFLTVNSERQKIISYYQNVAEEVYNLKEKEVGGSEIMRQIEKMIMLNILDNLWTNHLEDMEYLRDSVRLRAYGQRDPLVEYKNESQRLFKGFLLDFEARVAMTIFKVAVPRNFAAQNFETPKSTTADFSNVGRNNPCPCGSGKKYKKCHGM</sequence>
<keyword evidence="4 15" id="KW-0813">Transport</keyword>
<evidence type="ECO:0000256" key="3">
    <source>
        <dbReference type="ARBA" id="ARBA00007650"/>
    </source>
</evidence>
<comment type="subunit">
    <text evidence="15">Monomer and homodimer. Part of the essential Sec protein translocation apparatus which comprises SecA, SecYEG and auxiliary proteins SecDF. Other proteins may also be involved.</text>
</comment>
<comment type="cofactor">
    <cofactor evidence="1">
        <name>Zn(2+)</name>
        <dbReference type="ChEBI" id="CHEBI:29105"/>
    </cofactor>
</comment>
<dbReference type="NCBIfam" id="TIGR00963">
    <property type="entry name" value="secA"/>
    <property type="match status" value="1"/>
</dbReference>
<dbReference type="AlphaFoldDB" id="A0A1F5B2N5"/>
<evidence type="ECO:0000256" key="2">
    <source>
        <dbReference type="ARBA" id="ARBA00004170"/>
    </source>
</evidence>
<evidence type="ECO:0000256" key="15">
    <source>
        <dbReference type="HAMAP-Rule" id="MF_01382"/>
    </source>
</evidence>
<evidence type="ECO:0000256" key="4">
    <source>
        <dbReference type="ARBA" id="ARBA00022448"/>
    </source>
</evidence>
<dbReference type="PRINTS" id="PR00906">
    <property type="entry name" value="SECA"/>
</dbReference>
<comment type="catalytic activity">
    <reaction evidence="15">
        <text>ATP + H2O + cellular proteinSide 1 = ADP + phosphate + cellular proteinSide 2.</text>
        <dbReference type="EC" id="7.4.2.8"/>
    </reaction>
</comment>
<proteinExistence type="inferred from homology"/>
<dbReference type="GO" id="GO:0005524">
    <property type="term" value="F:ATP binding"/>
    <property type="evidence" value="ECO:0007669"/>
    <property type="project" value="UniProtKB-UniRule"/>
</dbReference>
<dbReference type="InterPro" id="IPR014001">
    <property type="entry name" value="Helicase_ATP-bd"/>
</dbReference>
<evidence type="ECO:0000256" key="14">
    <source>
        <dbReference type="ARBA" id="ARBA00023136"/>
    </source>
</evidence>
<comment type="function">
    <text evidence="15">Part of the Sec protein translocase complex. Interacts with the SecYEG preprotein conducting channel. Has a central role in coupling the hydrolysis of ATP to the transfer of proteins into and across the cell membrane, serving as an ATP-driven molecular motor driving the stepwise translocation of polypeptide chains across the membrane.</text>
</comment>
<dbReference type="InterPro" id="IPR044722">
    <property type="entry name" value="SecA_SF2_C"/>
</dbReference>
<dbReference type="FunFam" id="3.90.1440.10:FF:000002">
    <property type="entry name" value="Protein translocase subunit SecA"/>
    <property type="match status" value="1"/>
</dbReference>
<feature type="binding site" evidence="15">
    <location>
        <position position="539"/>
    </location>
    <ligand>
        <name>ATP</name>
        <dbReference type="ChEBI" id="CHEBI:30616"/>
    </ligand>
</feature>
<dbReference type="SUPFAM" id="SSF81886">
    <property type="entry name" value="Helical scaffold and wing domains of SecA"/>
    <property type="match status" value="1"/>
</dbReference>
<dbReference type="InterPro" id="IPR011115">
    <property type="entry name" value="SecA_DEAD"/>
</dbReference>
<evidence type="ECO:0000256" key="10">
    <source>
        <dbReference type="ARBA" id="ARBA00022840"/>
    </source>
</evidence>
<dbReference type="SMART" id="SM00957">
    <property type="entry name" value="SecA_DEAD"/>
    <property type="match status" value="1"/>
</dbReference>
<dbReference type="FunFam" id="3.40.50.300:FF:000429">
    <property type="entry name" value="Preprotein translocase subunit SecA"/>
    <property type="match status" value="1"/>
</dbReference>
<dbReference type="Pfam" id="PF07517">
    <property type="entry name" value="SecA_DEAD"/>
    <property type="match status" value="1"/>
</dbReference>
<evidence type="ECO:0000256" key="12">
    <source>
        <dbReference type="ARBA" id="ARBA00022967"/>
    </source>
</evidence>
<dbReference type="InterPro" id="IPR011130">
    <property type="entry name" value="SecA_preprotein_X-link_dom"/>
</dbReference>
<gene>
    <name evidence="15" type="primary">secA</name>
    <name evidence="20" type="ORF">A2819_00615</name>
</gene>
<evidence type="ECO:0000259" key="18">
    <source>
        <dbReference type="PROSITE" id="PS51194"/>
    </source>
</evidence>
<reference evidence="20 21" key="1">
    <citation type="journal article" date="2016" name="Nat. Commun.">
        <title>Thousands of microbial genomes shed light on interconnected biogeochemical processes in an aquifer system.</title>
        <authorList>
            <person name="Anantharaman K."/>
            <person name="Brown C.T."/>
            <person name="Hug L.A."/>
            <person name="Sharon I."/>
            <person name="Castelle C.J."/>
            <person name="Probst A.J."/>
            <person name="Thomas B.C."/>
            <person name="Singh A."/>
            <person name="Wilkins M.J."/>
            <person name="Karaoz U."/>
            <person name="Brodie E.L."/>
            <person name="Williams K.H."/>
            <person name="Hubbard S.S."/>
            <person name="Banfield J.F."/>
        </authorList>
    </citation>
    <scope>NUCLEOTIDE SEQUENCE [LARGE SCALE GENOMIC DNA]</scope>
</reference>
<accession>A0A1F5B2N5</accession>
<keyword evidence="14 15" id="KW-0472">Membrane</keyword>
<dbReference type="HAMAP" id="MF_01382">
    <property type="entry name" value="SecA"/>
    <property type="match status" value="1"/>
</dbReference>
<dbReference type="Pfam" id="PF21090">
    <property type="entry name" value="P-loop_SecA"/>
    <property type="match status" value="2"/>
</dbReference>
<dbReference type="SMART" id="SM00490">
    <property type="entry name" value="HELICc"/>
    <property type="match status" value="1"/>
</dbReference>
<dbReference type="Proteomes" id="UP000176431">
    <property type="component" value="Unassembled WGS sequence"/>
</dbReference>
<dbReference type="GO" id="GO:0008564">
    <property type="term" value="F:protein-exporting ATPase activity"/>
    <property type="evidence" value="ECO:0007669"/>
    <property type="project" value="UniProtKB-EC"/>
</dbReference>
<keyword evidence="9" id="KW-0862">Zinc</keyword>
<dbReference type="InterPro" id="IPR020937">
    <property type="entry name" value="SecA_CS"/>
</dbReference>
<evidence type="ECO:0000256" key="13">
    <source>
        <dbReference type="ARBA" id="ARBA00023010"/>
    </source>
</evidence>
<keyword evidence="11 15" id="KW-0653">Protein transport</keyword>
<dbReference type="EMBL" id="MEYK01000031">
    <property type="protein sequence ID" value="OGD24865.1"/>
    <property type="molecule type" value="Genomic_DNA"/>
</dbReference>
<dbReference type="InterPro" id="IPR001650">
    <property type="entry name" value="Helicase_C-like"/>
</dbReference>
<evidence type="ECO:0000256" key="1">
    <source>
        <dbReference type="ARBA" id="ARBA00001947"/>
    </source>
</evidence>
<keyword evidence="10 15" id="KW-0067">ATP-binding</keyword>
<dbReference type="SMART" id="SM00958">
    <property type="entry name" value="SecA_PP_bind"/>
    <property type="match status" value="1"/>
</dbReference>
<dbReference type="InterPro" id="IPR004027">
    <property type="entry name" value="SEC_C_motif"/>
</dbReference>
<evidence type="ECO:0000256" key="7">
    <source>
        <dbReference type="ARBA" id="ARBA00022723"/>
    </source>
</evidence>
<dbReference type="Pfam" id="PF02810">
    <property type="entry name" value="SEC-C"/>
    <property type="match status" value="1"/>
</dbReference>
<dbReference type="InterPro" id="IPR014018">
    <property type="entry name" value="SecA_motor_DEAD"/>
</dbReference>
<dbReference type="PROSITE" id="PS51194">
    <property type="entry name" value="HELICASE_CTER"/>
    <property type="match status" value="1"/>
</dbReference>
<comment type="subcellular location">
    <subcellularLocation>
        <location evidence="15">Cell membrane</location>
        <topology evidence="15">Peripheral membrane protein</topology>
        <orientation evidence="15">Cytoplasmic side</orientation>
    </subcellularLocation>
    <subcellularLocation>
        <location evidence="15">Cytoplasm</location>
    </subcellularLocation>
    <subcellularLocation>
        <location evidence="2">Membrane</location>
        <topology evidence="2">Peripheral membrane protein</topology>
    </subcellularLocation>
    <text evidence="15">Distribution is 50-50.</text>
</comment>
<dbReference type="Pfam" id="PF07516">
    <property type="entry name" value="SecA_SW"/>
    <property type="match status" value="1"/>
</dbReference>
<dbReference type="EC" id="7.4.2.8" evidence="15"/>
<evidence type="ECO:0000256" key="8">
    <source>
        <dbReference type="ARBA" id="ARBA00022741"/>
    </source>
</evidence>
<evidence type="ECO:0000256" key="11">
    <source>
        <dbReference type="ARBA" id="ARBA00022927"/>
    </source>
</evidence>
<evidence type="ECO:0000256" key="16">
    <source>
        <dbReference type="RuleBase" id="RU003874"/>
    </source>
</evidence>
<dbReference type="GO" id="GO:0043952">
    <property type="term" value="P:protein transport by the Sec complex"/>
    <property type="evidence" value="ECO:0007669"/>
    <property type="project" value="TreeGrafter"/>
</dbReference>
<evidence type="ECO:0000256" key="6">
    <source>
        <dbReference type="ARBA" id="ARBA00022490"/>
    </source>
</evidence>
<keyword evidence="13 15" id="KW-0811">Translocation</keyword>